<dbReference type="STRING" id="1121881.SAMN02745225_00609"/>
<dbReference type="PROSITE" id="PS51201">
    <property type="entry name" value="RCK_N"/>
    <property type="match status" value="1"/>
</dbReference>
<dbReference type="InterPro" id="IPR003148">
    <property type="entry name" value="RCK_N"/>
</dbReference>
<evidence type="ECO:0000313" key="8">
    <source>
        <dbReference type="Proteomes" id="UP000184295"/>
    </source>
</evidence>
<organism evidence="7 8">
    <name type="scientific">Ferrithrix thermotolerans DSM 19514</name>
    <dbReference type="NCBI Taxonomy" id="1121881"/>
    <lineage>
        <taxon>Bacteria</taxon>
        <taxon>Bacillati</taxon>
        <taxon>Actinomycetota</taxon>
        <taxon>Acidimicrobiia</taxon>
        <taxon>Acidimicrobiales</taxon>
        <taxon>Acidimicrobiaceae</taxon>
        <taxon>Ferrithrix</taxon>
    </lineage>
</organism>
<keyword evidence="2" id="KW-0633">Potassium transport</keyword>
<evidence type="ECO:0000256" key="3">
    <source>
        <dbReference type="ARBA" id="ARBA00022958"/>
    </source>
</evidence>
<evidence type="ECO:0000259" key="6">
    <source>
        <dbReference type="PROSITE" id="PS51202"/>
    </source>
</evidence>
<keyword evidence="8" id="KW-1185">Reference proteome</keyword>
<dbReference type="SUPFAM" id="SSF116726">
    <property type="entry name" value="TrkA C-terminal domain-like"/>
    <property type="match status" value="1"/>
</dbReference>
<dbReference type="PRINTS" id="PR00335">
    <property type="entry name" value="KUPTAKETRKA"/>
</dbReference>
<dbReference type="EMBL" id="FQUL01000005">
    <property type="protein sequence ID" value="SHE43658.1"/>
    <property type="molecule type" value="Genomic_DNA"/>
</dbReference>
<evidence type="ECO:0000256" key="2">
    <source>
        <dbReference type="ARBA" id="ARBA00022538"/>
    </source>
</evidence>
<dbReference type="PROSITE" id="PS51202">
    <property type="entry name" value="RCK_C"/>
    <property type="match status" value="1"/>
</dbReference>
<accession>A0A1M4TGW5</accession>
<proteinExistence type="predicted"/>
<keyword evidence="2" id="KW-0813">Transport</keyword>
<dbReference type="SUPFAM" id="SSF51735">
    <property type="entry name" value="NAD(P)-binding Rossmann-fold domains"/>
    <property type="match status" value="1"/>
</dbReference>
<dbReference type="Proteomes" id="UP000184295">
    <property type="component" value="Unassembled WGS sequence"/>
</dbReference>
<dbReference type="Gene3D" id="3.30.70.1450">
    <property type="entry name" value="Regulator of K+ conductance, C-terminal domain"/>
    <property type="match status" value="1"/>
</dbReference>
<gene>
    <name evidence="7" type="ORF">SAMN02745225_00609</name>
</gene>
<evidence type="ECO:0000313" key="7">
    <source>
        <dbReference type="EMBL" id="SHE43658.1"/>
    </source>
</evidence>
<sequence length="223" mass="24346">MEPVHAIVVGCGRVGSELAARLSLQGHDTTIIDKDRSAFRRLPPNWRGRSVLGFGFDRDTLEEAGVKEAKALAAVTSGDNTNILTARIAKETYAIKDVVARIYDPKRATIYQKLGIPTVATVTWTTDQAIRRLFPNKAYAEWSDPSGEISLLEVSIPKSLCGKKIALLEQPGKVKPIGVRRSTRTMLMGPDSLGQEGDILFLAVANDYVGELERLLTEGKVAK</sequence>
<evidence type="ECO:0000256" key="1">
    <source>
        <dbReference type="ARBA" id="ARBA00017378"/>
    </source>
</evidence>
<dbReference type="InterPro" id="IPR050721">
    <property type="entry name" value="Trk_Ktr_HKT_K-transport"/>
</dbReference>
<dbReference type="InterPro" id="IPR006037">
    <property type="entry name" value="RCK_C"/>
</dbReference>
<dbReference type="RefSeq" id="WP_218587392.1">
    <property type="nucleotide sequence ID" value="NZ_FQUL01000005.1"/>
</dbReference>
<dbReference type="Pfam" id="PF02254">
    <property type="entry name" value="TrkA_N"/>
    <property type="match status" value="1"/>
</dbReference>
<keyword evidence="4" id="KW-0520">NAD</keyword>
<dbReference type="InterPro" id="IPR006036">
    <property type="entry name" value="K_uptake_TrkA"/>
</dbReference>
<keyword evidence="3" id="KW-0630">Potassium</keyword>
<dbReference type="GO" id="GO:0005886">
    <property type="term" value="C:plasma membrane"/>
    <property type="evidence" value="ECO:0007669"/>
    <property type="project" value="InterPro"/>
</dbReference>
<dbReference type="AlphaFoldDB" id="A0A1M4TGW5"/>
<evidence type="ECO:0000256" key="4">
    <source>
        <dbReference type="ARBA" id="ARBA00023027"/>
    </source>
</evidence>
<dbReference type="PANTHER" id="PTHR43833">
    <property type="entry name" value="POTASSIUM CHANNEL PROTEIN 2-RELATED-RELATED"/>
    <property type="match status" value="1"/>
</dbReference>
<keyword evidence="2" id="KW-0406">Ion transport</keyword>
<dbReference type="PANTHER" id="PTHR43833:SF8">
    <property type="entry name" value="TRK SYSTEM POTASSIUM UPTAKE PROTEIN TRKA"/>
    <property type="match status" value="1"/>
</dbReference>
<dbReference type="InterPro" id="IPR036721">
    <property type="entry name" value="RCK_C_sf"/>
</dbReference>
<feature type="domain" description="RCK C-terminal" evidence="6">
    <location>
        <begin position="139"/>
        <end position="218"/>
    </location>
</feature>
<protein>
    <recommendedName>
        <fullName evidence="1">Trk system potassium uptake protein TrkA</fullName>
    </recommendedName>
</protein>
<name>A0A1M4TGW5_9ACTN</name>
<evidence type="ECO:0000259" key="5">
    <source>
        <dbReference type="PROSITE" id="PS51201"/>
    </source>
</evidence>
<dbReference type="InterPro" id="IPR036291">
    <property type="entry name" value="NAD(P)-bd_dom_sf"/>
</dbReference>
<dbReference type="GO" id="GO:0015079">
    <property type="term" value="F:potassium ion transmembrane transporter activity"/>
    <property type="evidence" value="ECO:0007669"/>
    <property type="project" value="InterPro"/>
</dbReference>
<dbReference type="Gene3D" id="3.40.50.720">
    <property type="entry name" value="NAD(P)-binding Rossmann-like Domain"/>
    <property type="match status" value="1"/>
</dbReference>
<feature type="domain" description="RCK N-terminal" evidence="5">
    <location>
        <begin position="3"/>
        <end position="121"/>
    </location>
</feature>
<reference evidence="8" key="1">
    <citation type="submission" date="2016-11" db="EMBL/GenBank/DDBJ databases">
        <authorList>
            <person name="Varghese N."/>
            <person name="Submissions S."/>
        </authorList>
    </citation>
    <scope>NUCLEOTIDE SEQUENCE [LARGE SCALE GENOMIC DNA]</scope>
    <source>
        <strain evidence="8">DSM 19514</strain>
    </source>
</reference>